<feature type="chain" id="PRO_5035847566" evidence="1">
    <location>
        <begin position="22"/>
        <end position="81"/>
    </location>
</feature>
<keyword evidence="3" id="KW-1185">Reference proteome</keyword>
<gene>
    <name evidence="2" type="ORF">PVAP13_9NG081200</name>
</gene>
<comment type="caution">
    <text evidence="2">The sequence shown here is derived from an EMBL/GenBank/DDBJ whole genome shotgun (WGS) entry which is preliminary data.</text>
</comment>
<sequence>MAKLSALAFVVLVAVATAVTASSAHGARTLESVERVAIPASFVASPPAAEGVVDFDILLEEAPAAAGPDVDWDDKAPVSGL</sequence>
<organism evidence="2 3">
    <name type="scientific">Panicum virgatum</name>
    <name type="common">Blackwell switchgrass</name>
    <dbReference type="NCBI Taxonomy" id="38727"/>
    <lineage>
        <taxon>Eukaryota</taxon>
        <taxon>Viridiplantae</taxon>
        <taxon>Streptophyta</taxon>
        <taxon>Embryophyta</taxon>
        <taxon>Tracheophyta</taxon>
        <taxon>Spermatophyta</taxon>
        <taxon>Magnoliopsida</taxon>
        <taxon>Liliopsida</taxon>
        <taxon>Poales</taxon>
        <taxon>Poaceae</taxon>
        <taxon>PACMAD clade</taxon>
        <taxon>Panicoideae</taxon>
        <taxon>Panicodae</taxon>
        <taxon>Paniceae</taxon>
        <taxon>Panicinae</taxon>
        <taxon>Panicum</taxon>
        <taxon>Panicum sect. Hiantes</taxon>
    </lineage>
</organism>
<feature type="signal peptide" evidence="1">
    <location>
        <begin position="1"/>
        <end position="21"/>
    </location>
</feature>
<evidence type="ECO:0000313" key="3">
    <source>
        <dbReference type="Proteomes" id="UP000823388"/>
    </source>
</evidence>
<evidence type="ECO:0000313" key="2">
    <source>
        <dbReference type="EMBL" id="KAG2534752.1"/>
    </source>
</evidence>
<protein>
    <submittedName>
        <fullName evidence="2">Uncharacterized protein</fullName>
    </submittedName>
</protein>
<reference evidence="2" key="1">
    <citation type="submission" date="2020-05" db="EMBL/GenBank/DDBJ databases">
        <title>WGS assembly of Panicum virgatum.</title>
        <authorList>
            <person name="Lovell J.T."/>
            <person name="Jenkins J."/>
            <person name="Shu S."/>
            <person name="Juenger T.E."/>
            <person name="Schmutz J."/>
        </authorList>
    </citation>
    <scope>NUCLEOTIDE SEQUENCE</scope>
    <source>
        <strain evidence="2">AP13</strain>
    </source>
</reference>
<name>A0A8T0MF73_PANVG</name>
<accession>A0A8T0MF73</accession>
<dbReference type="Proteomes" id="UP000823388">
    <property type="component" value="Chromosome 9N"/>
</dbReference>
<keyword evidence="1" id="KW-0732">Signal</keyword>
<proteinExistence type="predicted"/>
<dbReference type="AlphaFoldDB" id="A0A8T0MF73"/>
<evidence type="ECO:0000256" key="1">
    <source>
        <dbReference type="SAM" id="SignalP"/>
    </source>
</evidence>
<dbReference type="EMBL" id="CM029054">
    <property type="protein sequence ID" value="KAG2534752.1"/>
    <property type="molecule type" value="Genomic_DNA"/>
</dbReference>